<accession>A0ABD0YU82</accession>
<keyword evidence="5" id="KW-0067">ATP-binding</keyword>
<dbReference type="SUPFAM" id="SSF56112">
    <property type="entry name" value="Protein kinase-like (PK-like)"/>
    <property type="match status" value="1"/>
</dbReference>
<keyword evidence="3" id="KW-0547">Nucleotide-binding</keyword>
<dbReference type="AlphaFoldDB" id="A0ABD0YU82"/>
<gene>
    <name evidence="7" type="ORF">AAG570_003086</name>
</gene>
<feature type="non-terminal residue" evidence="7">
    <location>
        <position position="1"/>
    </location>
</feature>
<evidence type="ECO:0000313" key="7">
    <source>
        <dbReference type="EMBL" id="KAL1122759.1"/>
    </source>
</evidence>
<keyword evidence="4" id="KW-0418">Kinase</keyword>
<name>A0ABD0YU82_9HEMI</name>
<dbReference type="GO" id="GO:0004674">
    <property type="term" value="F:protein serine/threonine kinase activity"/>
    <property type="evidence" value="ECO:0007669"/>
    <property type="project" value="UniProtKB-KW"/>
</dbReference>
<dbReference type="PIRSF" id="PIRSF000654">
    <property type="entry name" value="Integrin-linked_kinase"/>
    <property type="match status" value="1"/>
</dbReference>
<evidence type="ECO:0000256" key="2">
    <source>
        <dbReference type="ARBA" id="ARBA00022679"/>
    </source>
</evidence>
<feature type="domain" description="Protein kinase" evidence="6">
    <location>
        <begin position="1"/>
        <end position="255"/>
    </location>
</feature>
<dbReference type="FunFam" id="1.10.510.10:FF:000571">
    <property type="entry name" value="Maternal embryonic leucine zipper kinase"/>
    <property type="match status" value="1"/>
</dbReference>
<dbReference type="InterPro" id="IPR000719">
    <property type="entry name" value="Prot_kinase_dom"/>
</dbReference>
<reference evidence="7 8" key="1">
    <citation type="submission" date="2024-07" db="EMBL/GenBank/DDBJ databases">
        <title>Chromosome-level genome assembly of the water stick insect Ranatra chinensis (Heteroptera: Nepidae).</title>
        <authorList>
            <person name="Liu X."/>
        </authorList>
    </citation>
    <scope>NUCLEOTIDE SEQUENCE [LARGE SCALE GENOMIC DNA]</scope>
    <source>
        <strain evidence="7">Cailab_2021Rc</strain>
        <tissue evidence="7">Muscle</tissue>
    </source>
</reference>
<proteinExistence type="predicted"/>
<evidence type="ECO:0000256" key="4">
    <source>
        <dbReference type="ARBA" id="ARBA00022777"/>
    </source>
</evidence>
<keyword evidence="1" id="KW-0723">Serine/threonine-protein kinase</keyword>
<sequence>SKQGTEDDNESGGSLLACKVIWKDLANPLFVKKFLPRELDLVTRIRSQHCIQIHRVIETENKCFVFMRYAERGDLYDYLSAHGRLREEHAKFWVRQLALGVKYLQSMNVAHRDIKCENILVTEKLNVKLADFGFCRCWKEPVGKGEGYKEVLSSTYCGSLHYAAPEILAGTPYRLMYVDLWSLGVVLFVMLNGKFPFTGTALDEVRTKQLEKGFEFRPVVSKRLSKEAAKTVGSLLEPDVTRRATVNSLLNSAWMRHDPRLLKILPDEEVDLGAEETEE</sequence>
<evidence type="ECO:0000259" key="6">
    <source>
        <dbReference type="PROSITE" id="PS50011"/>
    </source>
</evidence>
<dbReference type="PANTHER" id="PTHR24346">
    <property type="entry name" value="MAP/MICROTUBULE AFFINITY-REGULATING KINASE"/>
    <property type="match status" value="1"/>
</dbReference>
<dbReference type="InterPro" id="IPR008271">
    <property type="entry name" value="Ser/Thr_kinase_AS"/>
</dbReference>
<dbReference type="SMART" id="SM00220">
    <property type="entry name" value="S_TKc"/>
    <property type="match status" value="1"/>
</dbReference>
<dbReference type="Gene3D" id="1.10.510.10">
    <property type="entry name" value="Transferase(Phosphotransferase) domain 1"/>
    <property type="match status" value="1"/>
</dbReference>
<dbReference type="EMBL" id="JBFDAA010000013">
    <property type="protein sequence ID" value="KAL1122759.1"/>
    <property type="molecule type" value="Genomic_DNA"/>
</dbReference>
<dbReference type="Pfam" id="PF00069">
    <property type="entry name" value="Pkinase"/>
    <property type="match status" value="1"/>
</dbReference>
<keyword evidence="8" id="KW-1185">Reference proteome</keyword>
<keyword evidence="2" id="KW-0808">Transferase</keyword>
<dbReference type="InterPro" id="IPR011009">
    <property type="entry name" value="Kinase-like_dom_sf"/>
</dbReference>
<dbReference type="Proteomes" id="UP001558652">
    <property type="component" value="Unassembled WGS sequence"/>
</dbReference>
<dbReference type="PROSITE" id="PS50011">
    <property type="entry name" value="PROTEIN_KINASE_DOM"/>
    <property type="match status" value="1"/>
</dbReference>
<evidence type="ECO:0000256" key="3">
    <source>
        <dbReference type="ARBA" id="ARBA00022741"/>
    </source>
</evidence>
<evidence type="ECO:0000256" key="5">
    <source>
        <dbReference type="ARBA" id="ARBA00022840"/>
    </source>
</evidence>
<evidence type="ECO:0000313" key="8">
    <source>
        <dbReference type="Proteomes" id="UP001558652"/>
    </source>
</evidence>
<dbReference type="PROSITE" id="PS00108">
    <property type="entry name" value="PROTEIN_KINASE_ST"/>
    <property type="match status" value="1"/>
</dbReference>
<dbReference type="GO" id="GO:0005524">
    <property type="term" value="F:ATP binding"/>
    <property type="evidence" value="ECO:0007669"/>
    <property type="project" value="UniProtKB-KW"/>
</dbReference>
<comment type="caution">
    <text evidence="7">The sequence shown here is derived from an EMBL/GenBank/DDBJ whole genome shotgun (WGS) entry which is preliminary data.</text>
</comment>
<evidence type="ECO:0000256" key="1">
    <source>
        <dbReference type="ARBA" id="ARBA00022527"/>
    </source>
</evidence>
<protein>
    <recommendedName>
        <fullName evidence="6">Protein kinase domain-containing protein</fullName>
    </recommendedName>
</protein>
<organism evidence="7 8">
    <name type="scientific">Ranatra chinensis</name>
    <dbReference type="NCBI Taxonomy" id="642074"/>
    <lineage>
        <taxon>Eukaryota</taxon>
        <taxon>Metazoa</taxon>
        <taxon>Ecdysozoa</taxon>
        <taxon>Arthropoda</taxon>
        <taxon>Hexapoda</taxon>
        <taxon>Insecta</taxon>
        <taxon>Pterygota</taxon>
        <taxon>Neoptera</taxon>
        <taxon>Paraneoptera</taxon>
        <taxon>Hemiptera</taxon>
        <taxon>Heteroptera</taxon>
        <taxon>Panheteroptera</taxon>
        <taxon>Nepomorpha</taxon>
        <taxon>Nepidae</taxon>
        <taxon>Ranatrinae</taxon>
        <taxon>Ranatra</taxon>
    </lineage>
</organism>
<dbReference type="PANTHER" id="PTHR24346:SF82">
    <property type="entry name" value="KP78A-RELATED"/>
    <property type="match status" value="1"/>
</dbReference>